<organism evidence="2 3">
    <name type="scientific">Liparis tanakae</name>
    <name type="common">Tanaka's snailfish</name>
    <dbReference type="NCBI Taxonomy" id="230148"/>
    <lineage>
        <taxon>Eukaryota</taxon>
        <taxon>Metazoa</taxon>
        <taxon>Chordata</taxon>
        <taxon>Craniata</taxon>
        <taxon>Vertebrata</taxon>
        <taxon>Euteleostomi</taxon>
        <taxon>Actinopterygii</taxon>
        <taxon>Neopterygii</taxon>
        <taxon>Teleostei</taxon>
        <taxon>Neoteleostei</taxon>
        <taxon>Acanthomorphata</taxon>
        <taxon>Eupercaria</taxon>
        <taxon>Perciformes</taxon>
        <taxon>Cottioidei</taxon>
        <taxon>Cottales</taxon>
        <taxon>Liparidae</taxon>
        <taxon>Liparis</taxon>
    </lineage>
</organism>
<feature type="compositionally biased region" description="Basic and acidic residues" evidence="1">
    <location>
        <begin position="60"/>
        <end position="69"/>
    </location>
</feature>
<gene>
    <name evidence="2" type="ORF">EYF80_015367</name>
</gene>
<accession>A0A4Z2I8X5</accession>
<protein>
    <submittedName>
        <fullName evidence="2">Uncharacterized protein</fullName>
    </submittedName>
</protein>
<keyword evidence="3" id="KW-1185">Reference proteome</keyword>
<evidence type="ECO:0000313" key="2">
    <source>
        <dbReference type="EMBL" id="TNN74408.1"/>
    </source>
</evidence>
<comment type="caution">
    <text evidence="2">The sequence shown here is derived from an EMBL/GenBank/DDBJ whole genome shotgun (WGS) entry which is preliminary data.</text>
</comment>
<proteinExistence type="predicted"/>
<dbReference type="EMBL" id="SRLO01000114">
    <property type="protein sequence ID" value="TNN74408.1"/>
    <property type="molecule type" value="Genomic_DNA"/>
</dbReference>
<sequence length="69" mass="7735">MRHIFRVASFTHINSKLFTCKTVTDQSGRVQTQRPTELPRTAPVTDEPVLDRTGPSLADRGVKDTTSHQ</sequence>
<name>A0A4Z2I8X5_9TELE</name>
<reference evidence="2 3" key="1">
    <citation type="submission" date="2019-03" db="EMBL/GenBank/DDBJ databases">
        <title>First draft genome of Liparis tanakae, snailfish: a comprehensive survey of snailfish specific genes.</title>
        <authorList>
            <person name="Kim W."/>
            <person name="Song I."/>
            <person name="Jeong J.-H."/>
            <person name="Kim D."/>
            <person name="Kim S."/>
            <person name="Ryu S."/>
            <person name="Song J.Y."/>
            <person name="Lee S.K."/>
        </authorList>
    </citation>
    <scope>NUCLEOTIDE SEQUENCE [LARGE SCALE GENOMIC DNA]</scope>
    <source>
        <tissue evidence="2">Muscle</tissue>
    </source>
</reference>
<evidence type="ECO:0000313" key="3">
    <source>
        <dbReference type="Proteomes" id="UP000314294"/>
    </source>
</evidence>
<dbReference type="AlphaFoldDB" id="A0A4Z2I8X5"/>
<feature type="region of interest" description="Disordered" evidence="1">
    <location>
        <begin position="24"/>
        <end position="69"/>
    </location>
</feature>
<evidence type="ECO:0000256" key="1">
    <source>
        <dbReference type="SAM" id="MobiDB-lite"/>
    </source>
</evidence>
<dbReference type="Proteomes" id="UP000314294">
    <property type="component" value="Unassembled WGS sequence"/>
</dbReference>
<feature type="compositionally biased region" description="Polar residues" evidence="1">
    <location>
        <begin position="24"/>
        <end position="35"/>
    </location>
</feature>